<reference evidence="1" key="2">
    <citation type="submission" date="2018-05" db="EMBL/GenBank/DDBJ databases">
        <title>OmerRS3 (Oryza meridionalis Reference Sequence Version 3).</title>
        <authorList>
            <person name="Zhang J."/>
            <person name="Kudrna D."/>
            <person name="Lee S."/>
            <person name="Talag J."/>
            <person name="Welchert J."/>
            <person name="Wing R.A."/>
        </authorList>
    </citation>
    <scope>NUCLEOTIDE SEQUENCE [LARGE SCALE GENOMIC DNA]</scope>
    <source>
        <strain evidence="1">cv. OR44</strain>
    </source>
</reference>
<reference evidence="1" key="1">
    <citation type="submission" date="2015-04" db="UniProtKB">
        <authorList>
            <consortium name="EnsemblPlants"/>
        </authorList>
    </citation>
    <scope>IDENTIFICATION</scope>
</reference>
<sequence length="75" mass="8694">MGSDVASAVQFSRMALCTKEPARHRSGKVTYETERNKARDGLNKHWPAYHVSASRVQMPHKKPELFILLKTRRTW</sequence>
<dbReference type="HOGENOM" id="CLU_184772_0_0_1"/>
<organism evidence="1">
    <name type="scientific">Oryza meridionalis</name>
    <dbReference type="NCBI Taxonomy" id="40149"/>
    <lineage>
        <taxon>Eukaryota</taxon>
        <taxon>Viridiplantae</taxon>
        <taxon>Streptophyta</taxon>
        <taxon>Embryophyta</taxon>
        <taxon>Tracheophyta</taxon>
        <taxon>Spermatophyta</taxon>
        <taxon>Magnoliopsida</taxon>
        <taxon>Liliopsida</taxon>
        <taxon>Poales</taxon>
        <taxon>Poaceae</taxon>
        <taxon>BOP clade</taxon>
        <taxon>Oryzoideae</taxon>
        <taxon>Oryzeae</taxon>
        <taxon>Oryzinae</taxon>
        <taxon>Oryza</taxon>
    </lineage>
</organism>
<evidence type="ECO:0000313" key="1">
    <source>
        <dbReference type="EnsemblPlants" id="OMERI01G09140.2"/>
    </source>
</evidence>
<name>A0A0E0BZV8_9ORYZ</name>
<accession>A0A0E0BZV8</accession>
<dbReference type="EnsemblPlants" id="OMERI01G09140.2">
    <property type="protein sequence ID" value="OMERI01G09140.2"/>
    <property type="gene ID" value="OMERI01G09140"/>
</dbReference>
<evidence type="ECO:0000313" key="2">
    <source>
        <dbReference type="Proteomes" id="UP000008021"/>
    </source>
</evidence>
<protein>
    <submittedName>
        <fullName evidence="1">Uncharacterized protein</fullName>
    </submittedName>
</protein>
<dbReference type="Proteomes" id="UP000008021">
    <property type="component" value="Chromosome 1"/>
</dbReference>
<dbReference type="Gramene" id="OMERI01G09140.2">
    <property type="protein sequence ID" value="OMERI01G09140.2"/>
    <property type="gene ID" value="OMERI01G09140"/>
</dbReference>
<keyword evidence="2" id="KW-1185">Reference proteome</keyword>
<dbReference type="AlphaFoldDB" id="A0A0E0BZV8"/>
<proteinExistence type="predicted"/>